<gene>
    <name evidence="2" type="ORF">NEMBOFW57_001995</name>
</gene>
<feature type="compositionally biased region" description="Basic residues" evidence="1">
    <location>
        <begin position="471"/>
        <end position="482"/>
    </location>
</feature>
<feature type="compositionally biased region" description="Polar residues" evidence="1">
    <location>
        <begin position="152"/>
        <end position="161"/>
    </location>
</feature>
<feature type="region of interest" description="Disordered" evidence="1">
    <location>
        <begin position="1027"/>
        <end position="1062"/>
    </location>
</feature>
<evidence type="ECO:0000313" key="2">
    <source>
        <dbReference type="EMBL" id="KAG7291966.1"/>
    </source>
</evidence>
<evidence type="ECO:0000256" key="1">
    <source>
        <dbReference type="SAM" id="MobiDB-lite"/>
    </source>
</evidence>
<organism evidence="2 3">
    <name type="scientific">Staphylotrichum longicolle</name>
    <dbReference type="NCBI Taxonomy" id="669026"/>
    <lineage>
        <taxon>Eukaryota</taxon>
        <taxon>Fungi</taxon>
        <taxon>Dikarya</taxon>
        <taxon>Ascomycota</taxon>
        <taxon>Pezizomycotina</taxon>
        <taxon>Sordariomycetes</taxon>
        <taxon>Sordariomycetidae</taxon>
        <taxon>Sordariales</taxon>
        <taxon>Chaetomiaceae</taxon>
        <taxon>Staphylotrichum</taxon>
    </lineage>
</organism>
<accession>A0AAD4F2N0</accession>
<dbReference type="Proteomes" id="UP001197093">
    <property type="component" value="Unassembled WGS sequence"/>
</dbReference>
<keyword evidence="3" id="KW-1185">Reference proteome</keyword>
<dbReference type="AlphaFoldDB" id="A0AAD4F2N0"/>
<feature type="region of interest" description="Disordered" evidence="1">
    <location>
        <begin position="461"/>
        <end position="482"/>
    </location>
</feature>
<feature type="region of interest" description="Disordered" evidence="1">
    <location>
        <begin position="151"/>
        <end position="198"/>
    </location>
</feature>
<protein>
    <submittedName>
        <fullName evidence="2">Uncharacterized protein</fullName>
    </submittedName>
</protein>
<name>A0AAD4F2N0_9PEZI</name>
<feature type="compositionally biased region" description="Basic and acidic residues" evidence="1">
    <location>
        <begin position="1031"/>
        <end position="1062"/>
    </location>
</feature>
<sequence length="1062" mass="119678">MALSQGLKLREFLLSGGADPNEWAYAYLLASPSVNGQADNPLGFWYLYTADKKLTAIIVELNTSYGERRLWLVRQQLSPKSDSKSRPESKPLMVARVESTQPGMDVSRASIVLEQNFRLLLRHTVESHPNPISVTYITPGEHCKRSDVFHSRASSFSTSPETNDKQHTITTDPASASVEAPPTPPRSPKSPPSEPPHIVFQTISPTFYSRFAHYQSPHAALASELLDDERTRTAWSSHPDEFAALFEETRIRATSPISDASPPGSRSAWQWALLPLLRRAPARTNFPRATPYATFGGLSDMDRFVLSRCSAGEIRTYRRAVLRLFVGEWIGGVWFGPLKRFTNDFEPYGLSRDGALRVWDAVVKTVLLVKGVAALRPNRGLMVFLDHHLHPHRARQQHRLFFFPRLVDREWDPHHARRDTLSTYDWKLNVVQHQPLIPAPSQSRTRRILIRVILDSLAIYTPPTKRSQPPRQRRQAARRAPARLVHRVVEKRRTSASSGRSKLATIYSSTLDSRAAHAALAQQRDEEEAAAKLEFVAEVLTHGAEEGHGRRGAVVRRGGGELGEEGGGHVRVFEIVSDHGRQRLRDETHVDGLDSSRPGVKDEVELTLVGDEEGAEGPGVGVDQEGELGEDGQPDIVGPELEVQVLLPGTNGCVGRACAVAGYTALYFELDLLPEVSIAEEARESGNDGSTAIFGHIMSQPMPYAVMDDYERTVNLANPRAGACLNEWSDLPRHVDRPWDPSRAPGTYLPRKFTHLLHSPLPPDLPTTLKDNLIVMAAYEGNVDRYHRLRRPFMVEDEEEAIIRGIYHSTSFAISAITARRIMVNDLSHITEDLEDDGRNTSDFPRMVWHPLFPRPETLMELIRRRPHSPHIRRSVALACIAADYPGIYDEIKPRPDMHLWQQALKSPNWHYREDIKRRAASGEYPGVVPEEFPEFYCDWYPQEAKDLRPTSTTLSDLAHSWGLVEPVWGGFPYERWEIEANSAEWELYMCSPDELRDEAEKEPDGCLPLYALWKYDTPAWRRSLPWCQGDEGKEGTDKSEGSPETAKENKGTESKEKTLDN</sequence>
<dbReference type="Pfam" id="PF07103">
    <property type="entry name" value="DUF1365"/>
    <property type="match status" value="1"/>
</dbReference>
<dbReference type="InterPro" id="IPR010775">
    <property type="entry name" value="DUF1365"/>
</dbReference>
<comment type="caution">
    <text evidence="2">The sequence shown here is derived from an EMBL/GenBank/DDBJ whole genome shotgun (WGS) entry which is preliminary data.</text>
</comment>
<evidence type="ECO:0000313" key="3">
    <source>
        <dbReference type="Proteomes" id="UP001197093"/>
    </source>
</evidence>
<dbReference type="EMBL" id="JAHCVI010000001">
    <property type="protein sequence ID" value="KAG7291966.1"/>
    <property type="molecule type" value="Genomic_DNA"/>
</dbReference>
<feature type="compositionally biased region" description="Pro residues" evidence="1">
    <location>
        <begin position="181"/>
        <end position="195"/>
    </location>
</feature>
<proteinExistence type="predicted"/>
<reference evidence="2" key="1">
    <citation type="submission" date="2023-02" db="EMBL/GenBank/DDBJ databases">
        <authorList>
            <person name="Palmer J.M."/>
        </authorList>
    </citation>
    <scope>NUCLEOTIDE SEQUENCE</scope>
    <source>
        <strain evidence="2">FW57</strain>
    </source>
</reference>